<evidence type="ECO:0000313" key="2">
    <source>
        <dbReference type="Proteomes" id="UP001595420"/>
    </source>
</evidence>
<dbReference type="EMBL" id="JBHRSB010000021">
    <property type="protein sequence ID" value="MFC3003984.1"/>
    <property type="molecule type" value="Genomic_DNA"/>
</dbReference>
<name>A0ABV7C4M5_9PROT</name>
<reference evidence="2" key="1">
    <citation type="journal article" date="2019" name="Int. J. Syst. Evol. Microbiol.">
        <title>The Global Catalogue of Microorganisms (GCM) 10K type strain sequencing project: providing services to taxonomists for standard genome sequencing and annotation.</title>
        <authorList>
            <consortium name="The Broad Institute Genomics Platform"/>
            <consortium name="The Broad Institute Genome Sequencing Center for Infectious Disease"/>
            <person name="Wu L."/>
            <person name="Ma J."/>
        </authorList>
    </citation>
    <scope>NUCLEOTIDE SEQUENCE [LARGE SCALE GENOMIC DNA]</scope>
    <source>
        <strain evidence="2">CGMCC 1.16855</strain>
    </source>
</reference>
<proteinExistence type="predicted"/>
<sequence length="67" mass="6849">MSRKITRKARGWRPSKSQWVAIGSATAGMGVAAGPVGAALTAAGATLGACGANWLEWTDDSEEANDD</sequence>
<keyword evidence="2" id="KW-1185">Reference proteome</keyword>
<dbReference type="Proteomes" id="UP001595420">
    <property type="component" value="Unassembled WGS sequence"/>
</dbReference>
<accession>A0ABV7C4M5</accession>
<comment type="caution">
    <text evidence="1">The sequence shown here is derived from an EMBL/GenBank/DDBJ whole genome shotgun (WGS) entry which is preliminary data.</text>
</comment>
<evidence type="ECO:0000313" key="1">
    <source>
        <dbReference type="EMBL" id="MFC3003984.1"/>
    </source>
</evidence>
<dbReference type="RefSeq" id="WP_216840426.1">
    <property type="nucleotide sequence ID" value="NZ_JAFNJS010000021.1"/>
</dbReference>
<gene>
    <name evidence="1" type="ORF">ACFOD3_29115</name>
</gene>
<protein>
    <submittedName>
        <fullName evidence="1">Uncharacterized protein</fullName>
    </submittedName>
</protein>
<organism evidence="1 2">
    <name type="scientific">Falsiroseomonas tokyonensis</name>
    <dbReference type="NCBI Taxonomy" id="430521"/>
    <lineage>
        <taxon>Bacteria</taxon>
        <taxon>Pseudomonadati</taxon>
        <taxon>Pseudomonadota</taxon>
        <taxon>Alphaproteobacteria</taxon>
        <taxon>Acetobacterales</taxon>
        <taxon>Roseomonadaceae</taxon>
        <taxon>Falsiroseomonas</taxon>
    </lineage>
</organism>